<proteinExistence type="predicted"/>
<gene>
    <name evidence="1" type="ORF">AVEN_248393_1</name>
</gene>
<evidence type="ECO:0000313" key="1">
    <source>
        <dbReference type="EMBL" id="GBM76717.1"/>
    </source>
</evidence>
<organism evidence="1 2">
    <name type="scientific">Araneus ventricosus</name>
    <name type="common">Orbweaver spider</name>
    <name type="synonym">Epeira ventricosa</name>
    <dbReference type="NCBI Taxonomy" id="182803"/>
    <lineage>
        <taxon>Eukaryota</taxon>
        <taxon>Metazoa</taxon>
        <taxon>Ecdysozoa</taxon>
        <taxon>Arthropoda</taxon>
        <taxon>Chelicerata</taxon>
        <taxon>Arachnida</taxon>
        <taxon>Araneae</taxon>
        <taxon>Araneomorphae</taxon>
        <taxon>Entelegynae</taxon>
        <taxon>Araneoidea</taxon>
        <taxon>Araneidae</taxon>
        <taxon>Araneus</taxon>
    </lineage>
</organism>
<reference evidence="1 2" key="1">
    <citation type="journal article" date="2019" name="Sci. Rep.">
        <title>Orb-weaving spider Araneus ventricosus genome elucidates the spidroin gene catalogue.</title>
        <authorList>
            <person name="Kono N."/>
            <person name="Nakamura H."/>
            <person name="Ohtoshi R."/>
            <person name="Moran D.A.P."/>
            <person name="Shinohara A."/>
            <person name="Yoshida Y."/>
            <person name="Fujiwara M."/>
            <person name="Mori M."/>
            <person name="Tomita M."/>
            <person name="Arakawa K."/>
        </authorList>
    </citation>
    <scope>NUCLEOTIDE SEQUENCE [LARGE SCALE GENOMIC DNA]</scope>
</reference>
<name>A0A4Y2IG26_ARAVE</name>
<accession>A0A4Y2IG26</accession>
<dbReference type="EMBL" id="BGPR01106563">
    <property type="protein sequence ID" value="GBM76717.1"/>
    <property type="molecule type" value="Genomic_DNA"/>
</dbReference>
<comment type="caution">
    <text evidence="1">The sequence shown here is derived from an EMBL/GenBank/DDBJ whole genome shotgun (WGS) entry which is preliminary data.</text>
</comment>
<dbReference type="Proteomes" id="UP000499080">
    <property type="component" value="Unassembled WGS sequence"/>
</dbReference>
<evidence type="ECO:0000313" key="2">
    <source>
        <dbReference type="Proteomes" id="UP000499080"/>
    </source>
</evidence>
<protein>
    <submittedName>
        <fullName evidence="1">Uncharacterized protein</fullName>
    </submittedName>
</protein>
<keyword evidence="2" id="KW-1185">Reference proteome</keyword>
<dbReference type="AlphaFoldDB" id="A0A4Y2IG26"/>
<feature type="non-terminal residue" evidence="1">
    <location>
        <position position="1"/>
    </location>
</feature>
<sequence>HMVIEFLLQFNKCIAMLGQPFTESSSSHLEHSKAPWSMKEDKSETFRSALKAFSVTE</sequence>